<sequence>MDLKEKLISQGYDRIDIFLIDEEKNQETIADITLHKVTDLEYKLYLEPDSIAYELDEENPYFTADQKTENGGYKEIKGFILEW</sequence>
<comment type="caution">
    <text evidence="1">The sequence shown here is derived from an EMBL/GenBank/DDBJ whole genome shotgun (WGS) entry which is preliminary data.</text>
</comment>
<evidence type="ECO:0000313" key="1">
    <source>
        <dbReference type="EMBL" id="MFC7319956.1"/>
    </source>
</evidence>
<organism evidence="1 2">
    <name type="scientific">Halobacillus campisalis</name>
    <dbReference type="NCBI Taxonomy" id="435909"/>
    <lineage>
        <taxon>Bacteria</taxon>
        <taxon>Bacillati</taxon>
        <taxon>Bacillota</taxon>
        <taxon>Bacilli</taxon>
        <taxon>Bacillales</taxon>
        <taxon>Bacillaceae</taxon>
        <taxon>Halobacillus</taxon>
    </lineage>
</organism>
<dbReference type="Proteomes" id="UP001596494">
    <property type="component" value="Unassembled WGS sequence"/>
</dbReference>
<dbReference type="EMBL" id="JBHTBY010000001">
    <property type="protein sequence ID" value="MFC7319956.1"/>
    <property type="molecule type" value="Genomic_DNA"/>
</dbReference>
<accession>A0ABW2K1D1</accession>
<reference evidence="2" key="1">
    <citation type="journal article" date="2019" name="Int. J. Syst. Evol. Microbiol.">
        <title>The Global Catalogue of Microorganisms (GCM) 10K type strain sequencing project: providing services to taxonomists for standard genome sequencing and annotation.</title>
        <authorList>
            <consortium name="The Broad Institute Genomics Platform"/>
            <consortium name="The Broad Institute Genome Sequencing Center for Infectious Disease"/>
            <person name="Wu L."/>
            <person name="Ma J."/>
        </authorList>
    </citation>
    <scope>NUCLEOTIDE SEQUENCE [LARGE SCALE GENOMIC DNA]</scope>
    <source>
        <strain evidence="2">CCUG 73951</strain>
    </source>
</reference>
<keyword evidence="2" id="KW-1185">Reference proteome</keyword>
<name>A0ABW2K1D1_9BACI</name>
<evidence type="ECO:0000313" key="2">
    <source>
        <dbReference type="Proteomes" id="UP001596494"/>
    </source>
</evidence>
<protein>
    <submittedName>
        <fullName evidence="1">Uncharacterized protein</fullName>
    </submittedName>
</protein>
<dbReference type="RefSeq" id="WP_289215698.1">
    <property type="nucleotide sequence ID" value="NZ_JAPVRC010000003.1"/>
</dbReference>
<gene>
    <name evidence="1" type="ORF">ACFQMN_03530</name>
</gene>
<proteinExistence type="predicted"/>